<evidence type="ECO:0000313" key="3">
    <source>
        <dbReference type="EMBL" id="MQT92658.1"/>
    </source>
</evidence>
<dbReference type="InterPro" id="IPR011990">
    <property type="entry name" value="TPR-like_helical_dom_sf"/>
</dbReference>
<evidence type="ECO:0000259" key="1">
    <source>
        <dbReference type="Pfam" id="PF12688"/>
    </source>
</evidence>
<dbReference type="SUPFAM" id="SSF48452">
    <property type="entry name" value="TPR-like"/>
    <property type="match status" value="1"/>
</dbReference>
<accession>A0A6A7YN59</accession>
<organism evidence="2 4">
    <name type="scientific">Pseudomonas helleri</name>
    <dbReference type="NCBI Taxonomy" id="1608996"/>
    <lineage>
        <taxon>Bacteria</taxon>
        <taxon>Pseudomonadati</taxon>
        <taxon>Pseudomonadota</taxon>
        <taxon>Gammaproteobacteria</taxon>
        <taxon>Pseudomonadales</taxon>
        <taxon>Pseudomonadaceae</taxon>
        <taxon>Pseudomonas</taxon>
    </lineage>
</organism>
<dbReference type="AlphaFoldDB" id="A0A6A7YN59"/>
<evidence type="ECO:0000313" key="4">
    <source>
        <dbReference type="Proteomes" id="UP000441404"/>
    </source>
</evidence>
<feature type="domain" description="Tetratrico peptide repeat group 5" evidence="1">
    <location>
        <begin position="52"/>
        <end position="171"/>
    </location>
</feature>
<sequence>MFMLLSSAHLKEQACMEATLAIISKMTQSADFIGAYEHAVPLAQQYPNAVAAQMAAAYACDRVGNEEQALIYYRKGWALGVPEEHRFQFLIGFSSTLRNVGCAHESLEWLQLARGEQPNNPALAAFTALALHTVGETELALATMLEAALKTGDGNGLAPYTRALTEYRDELVMAAGNPQHNPGIETDEPSTSA</sequence>
<protein>
    <submittedName>
        <fullName evidence="2">Tetratricopeptide repeat protein</fullName>
    </submittedName>
</protein>
<proteinExistence type="predicted"/>
<dbReference type="Pfam" id="PF12688">
    <property type="entry name" value="TPR_5"/>
    <property type="match status" value="1"/>
</dbReference>
<dbReference type="Proteomes" id="UP000489190">
    <property type="component" value="Unassembled WGS sequence"/>
</dbReference>
<evidence type="ECO:0000313" key="5">
    <source>
        <dbReference type="Proteomes" id="UP000489190"/>
    </source>
</evidence>
<dbReference type="EMBL" id="WIWI01000129">
    <property type="protein sequence ID" value="MQT92658.1"/>
    <property type="molecule type" value="Genomic_DNA"/>
</dbReference>
<dbReference type="InterPro" id="IPR041656">
    <property type="entry name" value="TPR_5"/>
</dbReference>
<gene>
    <name evidence="3" type="ORF">GHO39_26575</name>
    <name evidence="2" type="ORF">GHO40_18240</name>
</gene>
<reference evidence="4 5" key="1">
    <citation type="submission" date="2019-10" db="EMBL/GenBank/DDBJ databases">
        <title>Evaluation of single-gene subtyping targets for Pseudomonas.</title>
        <authorList>
            <person name="Reichler S.J."/>
            <person name="Orsi R.H."/>
            <person name="Wiedmann M."/>
            <person name="Martin N.H."/>
            <person name="Murphy S.I."/>
        </authorList>
    </citation>
    <scope>NUCLEOTIDE SEQUENCE [LARGE SCALE GENOMIC DNA]</scope>
    <source>
        <strain evidence="3 5">FSL R10-3254</strain>
        <strain evidence="2 4">FSL R10-3257</strain>
    </source>
</reference>
<dbReference type="Proteomes" id="UP000441404">
    <property type="component" value="Unassembled WGS sequence"/>
</dbReference>
<dbReference type="Gene3D" id="1.25.40.10">
    <property type="entry name" value="Tetratricopeptide repeat domain"/>
    <property type="match status" value="1"/>
</dbReference>
<dbReference type="EMBL" id="WIWJ01000035">
    <property type="protein sequence ID" value="MQT48647.1"/>
    <property type="molecule type" value="Genomic_DNA"/>
</dbReference>
<evidence type="ECO:0000313" key="2">
    <source>
        <dbReference type="EMBL" id="MQT48647.1"/>
    </source>
</evidence>
<name>A0A6A7YN59_9PSED</name>
<comment type="caution">
    <text evidence="2">The sequence shown here is derived from an EMBL/GenBank/DDBJ whole genome shotgun (WGS) entry which is preliminary data.</text>
</comment>